<dbReference type="Proteomes" id="UP001234989">
    <property type="component" value="Chromosome 7"/>
</dbReference>
<feature type="compositionally biased region" description="Polar residues" evidence="1">
    <location>
        <begin position="121"/>
        <end position="133"/>
    </location>
</feature>
<feature type="compositionally biased region" description="Basic and acidic residues" evidence="1">
    <location>
        <begin position="105"/>
        <end position="118"/>
    </location>
</feature>
<sequence length="239" mass="26951">MFRRQLLTQSKGQSRLDEKNEYVSGGVLKEGTNATAFFQLSSRKEGSENYTQREMRKEPIHDDHDSKGKKKWSGPLPAPSNKMQDLIREHAVMILRAVTRVRLEKGSTAKGNDNDSKGKTNRSLDPSTSSKDQISTLLPAKWTNMQGLPNILQDAQCVMSEKEKMVEGEGNNSKVVKNQLIEQLLPLAESDGHDLLEDNQYFGPLPSALKPMDVDRILRVHDQQIQESVERAKQHNKTS</sequence>
<proteinExistence type="predicted"/>
<dbReference type="EMBL" id="CP133618">
    <property type="protein sequence ID" value="WMV36836.1"/>
    <property type="molecule type" value="Genomic_DNA"/>
</dbReference>
<feature type="region of interest" description="Disordered" evidence="1">
    <location>
        <begin position="34"/>
        <end position="82"/>
    </location>
</feature>
<evidence type="ECO:0000313" key="3">
    <source>
        <dbReference type="Proteomes" id="UP001234989"/>
    </source>
</evidence>
<reference evidence="2" key="1">
    <citation type="submission" date="2023-08" db="EMBL/GenBank/DDBJ databases">
        <title>A de novo genome assembly of Solanum verrucosum Schlechtendal, a Mexican diploid species geographically isolated from the other diploid A-genome species in potato relatives.</title>
        <authorList>
            <person name="Hosaka K."/>
        </authorList>
    </citation>
    <scope>NUCLEOTIDE SEQUENCE</scope>
    <source>
        <tissue evidence="2">Young leaves</tissue>
    </source>
</reference>
<accession>A0AAF0RDN5</accession>
<feature type="compositionally biased region" description="Basic and acidic residues" evidence="1">
    <location>
        <begin position="42"/>
        <end position="66"/>
    </location>
</feature>
<name>A0AAF0RDN5_SOLVR</name>
<evidence type="ECO:0000313" key="2">
    <source>
        <dbReference type="EMBL" id="WMV36836.1"/>
    </source>
</evidence>
<protein>
    <submittedName>
        <fullName evidence="2">Uncharacterized protein</fullName>
    </submittedName>
</protein>
<dbReference type="AlphaFoldDB" id="A0AAF0RDN5"/>
<organism evidence="2 3">
    <name type="scientific">Solanum verrucosum</name>
    <dbReference type="NCBI Taxonomy" id="315347"/>
    <lineage>
        <taxon>Eukaryota</taxon>
        <taxon>Viridiplantae</taxon>
        <taxon>Streptophyta</taxon>
        <taxon>Embryophyta</taxon>
        <taxon>Tracheophyta</taxon>
        <taxon>Spermatophyta</taxon>
        <taxon>Magnoliopsida</taxon>
        <taxon>eudicotyledons</taxon>
        <taxon>Gunneridae</taxon>
        <taxon>Pentapetalae</taxon>
        <taxon>asterids</taxon>
        <taxon>lamiids</taxon>
        <taxon>Solanales</taxon>
        <taxon>Solanaceae</taxon>
        <taxon>Solanoideae</taxon>
        <taxon>Solaneae</taxon>
        <taxon>Solanum</taxon>
    </lineage>
</organism>
<feature type="region of interest" description="Disordered" evidence="1">
    <location>
        <begin position="105"/>
        <end position="133"/>
    </location>
</feature>
<keyword evidence="3" id="KW-1185">Reference proteome</keyword>
<evidence type="ECO:0000256" key="1">
    <source>
        <dbReference type="SAM" id="MobiDB-lite"/>
    </source>
</evidence>
<gene>
    <name evidence="2" type="ORF">MTR67_030221</name>
</gene>